<evidence type="ECO:0000313" key="3">
    <source>
        <dbReference type="Proteomes" id="UP000235672"/>
    </source>
</evidence>
<sequence length="760" mass="85750">MKKIRRFYQDIRSREFDVKEQKAAVDTIQNFNVPQTFNSAPAALLNQKPDCEVCQDLKFPERLRGGQRPSPTLIQVREASENGCETCEIINKAIIRFDLVQTAIGGGLDRIPGKPLEYTDARGFKRTYVDTSNLLVDIKSYPPDVQKNLPPHLSLSLRGNKGWTTPAVLIFTTSTPSWSYTAIGKANHIGQHSTVVECEKKISVWIHDCARNHPKCAQKATTRLPGRVIDLRNGPSMISLLEPGEIKGKYITLSHCWGSGGTQLKTTKANLSQFQRRIPDEMLCKTYRDVIALSHALGITFLWIDSLCIVQDDPAEWDAESGNMAYIYENSYLTICATRSEDGNGGLFGDRYLDRKDVEGIEQAGPQFLGHLKDSRDSERQNGIFGRLEFEHHSGGKGGNEYSSTPGFERPVVEPLMLRAWAFQERLLSYRTVDFLSGEMVWECRESQRCECTQADRRDQASRTTEKKIFSDFKLSHTNDPGISEERSNEILLLDIWERIVTAYTELRLTFGSDKLPALSGLAQRIVSKIPETQGGLSSDLQPVYIAGLWRDCLPYQLLWYPVRRTTYSFMETIGERSSDFRAPSFSWASNNGVIKFHEIPRGAKSTLSVRIVDIEYSFRGSDPFGHCRSGKLIIRGPLVRGKIEHENENGSDPFLIFAPECVVANGKKLMWWPDELISDPKRKSFIPKGSEIFCLEILRTMPSTTYFRSGQSKLPAMIFGLVLEHTGGDGAFRRLGMCCERMEDGGIFSFGEEDTIHII</sequence>
<name>A0A2J6PX22_9HELO</name>
<proteinExistence type="predicted"/>
<dbReference type="EMBL" id="KZ613493">
    <property type="protein sequence ID" value="PMD18568.1"/>
    <property type="molecule type" value="Genomic_DNA"/>
</dbReference>
<feature type="domain" description="Heterokaryon incompatibility" evidence="1">
    <location>
        <begin position="250"/>
        <end position="425"/>
    </location>
</feature>
<dbReference type="AlphaFoldDB" id="A0A2J6PX22"/>
<gene>
    <name evidence="2" type="ORF">NA56DRAFT_604258</name>
</gene>
<organism evidence="2 3">
    <name type="scientific">Hyaloscypha hepaticicola</name>
    <dbReference type="NCBI Taxonomy" id="2082293"/>
    <lineage>
        <taxon>Eukaryota</taxon>
        <taxon>Fungi</taxon>
        <taxon>Dikarya</taxon>
        <taxon>Ascomycota</taxon>
        <taxon>Pezizomycotina</taxon>
        <taxon>Leotiomycetes</taxon>
        <taxon>Helotiales</taxon>
        <taxon>Hyaloscyphaceae</taxon>
        <taxon>Hyaloscypha</taxon>
    </lineage>
</organism>
<dbReference type="InterPro" id="IPR010730">
    <property type="entry name" value="HET"/>
</dbReference>
<evidence type="ECO:0000259" key="1">
    <source>
        <dbReference type="Pfam" id="PF06985"/>
    </source>
</evidence>
<keyword evidence="3" id="KW-1185">Reference proteome</keyword>
<protein>
    <submittedName>
        <fullName evidence="2">HET-domain-containing protein</fullName>
    </submittedName>
</protein>
<dbReference type="STRING" id="1745343.A0A2J6PX22"/>
<accession>A0A2J6PX22</accession>
<evidence type="ECO:0000313" key="2">
    <source>
        <dbReference type="EMBL" id="PMD18568.1"/>
    </source>
</evidence>
<dbReference type="PANTHER" id="PTHR33112">
    <property type="entry name" value="DOMAIN PROTEIN, PUTATIVE-RELATED"/>
    <property type="match status" value="1"/>
</dbReference>
<reference evidence="2 3" key="1">
    <citation type="submission" date="2016-05" db="EMBL/GenBank/DDBJ databases">
        <title>A degradative enzymes factory behind the ericoid mycorrhizal symbiosis.</title>
        <authorList>
            <consortium name="DOE Joint Genome Institute"/>
            <person name="Martino E."/>
            <person name="Morin E."/>
            <person name="Grelet G."/>
            <person name="Kuo A."/>
            <person name="Kohler A."/>
            <person name="Daghino S."/>
            <person name="Barry K."/>
            <person name="Choi C."/>
            <person name="Cichocki N."/>
            <person name="Clum A."/>
            <person name="Copeland A."/>
            <person name="Hainaut M."/>
            <person name="Haridas S."/>
            <person name="Labutti K."/>
            <person name="Lindquist E."/>
            <person name="Lipzen A."/>
            <person name="Khouja H.-R."/>
            <person name="Murat C."/>
            <person name="Ohm R."/>
            <person name="Olson A."/>
            <person name="Spatafora J."/>
            <person name="Veneault-Fourrey C."/>
            <person name="Henrissat B."/>
            <person name="Grigoriev I."/>
            <person name="Martin F."/>
            <person name="Perotto S."/>
        </authorList>
    </citation>
    <scope>NUCLEOTIDE SEQUENCE [LARGE SCALE GENOMIC DNA]</scope>
    <source>
        <strain evidence="2 3">UAMH 7357</strain>
    </source>
</reference>
<dbReference type="Pfam" id="PF06985">
    <property type="entry name" value="HET"/>
    <property type="match status" value="1"/>
</dbReference>
<dbReference type="Proteomes" id="UP000235672">
    <property type="component" value="Unassembled WGS sequence"/>
</dbReference>
<dbReference type="OrthoDB" id="5347061at2759"/>
<dbReference type="PANTHER" id="PTHR33112:SF9">
    <property type="entry name" value="HETEROKARYON INCOMPATIBILITY DOMAIN-CONTAINING PROTEIN"/>
    <property type="match status" value="1"/>
</dbReference>